<name>A0A5C3MHS0_9AGAR</name>
<dbReference type="PANTHER" id="PTHR11567:SF142">
    <property type="entry name" value="PHOSPHOGLYCERATE MUTASE-LIKE PROTEIN"/>
    <property type="match status" value="1"/>
</dbReference>
<dbReference type="Gene3D" id="3.40.50.1240">
    <property type="entry name" value="Phosphoglycerate mutase-like"/>
    <property type="match status" value="1"/>
</dbReference>
<dbReference type="PANTHER" id="PTHR11567">
    <property type="entry name" value="ACID PHOSPHATASE-RELATED"/>
    <property type="match status" value="1"/>
</dbReference>
<keyword evidence="1" id="KW-0472">Membrane</keyword>
<accession>A0A5C3MHS0</accession>
<dbReference type="EMBL" id="ML213596">
    <property type="protein sequence ID" value="TFK40711.1"/>
    <property type="molecule type" value="Genomic_DNA"/>
</dbReference>
<dbReference type="AlphaFoldDB" id="A0A5C3MHS0"/>
<keyword evidence="1" id="KW-1133">Transmembrane helix</keyword>
<evidence type="ECO:0000256" key="1">
    <source>
        <dbReference type="SAM" id="Phobius"/>
    </source>
</evidence>
<dbReference type="InterPro" id="IPR050645">
    <property type="entry name" value="Histidine_acid_phosphatase"/>
</dbReference>
<proteinExistence type="predicted"/>
<evidence type="ECO:0000313" key="2">
    <source>
        <dbReference type="EMBL" id="TFK40711.1"/>
    </source>
</evidence>
<gene>
    <name evidence="2" type="ORF">BDQ12DRAFT_464439</name>
</gene>
<evidence type="ECO:0000313" key="3">
    <source>
        <dbReference type="Proteomes" id="UP000308652"/>
    </source>
</evidence>
<dbReference type="OrthoDB" id="258392at2759"/>
<organism evidence="2 3">
    <name type="scientific">Crucibulum laeve</name>
    <dbReference type="NCBI Taxonomy" id="68775"/>
    <lineage>
        <taxon>Eukaryota</taxon>
        <taxon>Fungi</taxon>
        <taxon>Dikarya</taxon>
        <taxon>Basidiomycota</taxon>
        <taxon>Agaricomycotina</taxon>
        <taxon>Agaricomycetes</taxon>
        <taxon>Agaricomycetidae</taxon>
        <taxon>Agaricales</taxon>
        <taxon>Agaricineae</taxon>
        <taxon>Nidulariaceae</taxon>
        <taxon>Crucibulum</taxon>
    </lineage>
</organism>
<keyword evidence="3" id="KW-1185">Reference proteome</keyword>
<dbReference type="Proteomes" id="UP000308652">
    <property type="component" value="Unassembled WGS sequence"/>
</dbReference>
<sequence>MSNSDKILGVVVLARHGDRQGFYQDPITYNPSNTAITPLGNVQEFQLGQKLRSIYFNSSSPSFISGINTTVADETQLHVRADGGGERGVIFNSAVSVLQGLFPATQAYNTTLANGTTVIGPLGGYQYVPIESVEPDNDISLEGWTSCGEFTNSNIAFYSSPAFKQKEADHADFLKSLTPYVGGRNVSLQNMWNIYDFMNVESIHDAKFQQALPLTFLEQARDLANWHEYGIFSSPQLDGIGNIAGQAILPSILEGFASITNSSDPIKFVYEAIAYKPFLSLFNMTGVAQQNPELASIVNYAAVLALEVRQPASGGPVIRFNFKNGTDANGTDSDFKTYNFLGESGDVPLSTFVSTLSTHALQGLPAWCTVCQNQQDRGCGDLAAAKLLGMQAAESQSHRSVSPVAAGFIGAAVTLVFLAIVLFFLSLLGLFTFNKRSTKARKTNSKAGSDINSLEYKA</sequence>
<dbReference type="InterPro" id="IPR029033">
    <property type="entry name" value="His_PPase_superfam"/>
</dbReference>
<keyword evidence="1" id="KW-0812">Transmembrane</keyword>
<dbReference type="SUPFAM" id="SSF53254">
    <property type="entry name" value="Phosphoglycerate mutase-like"/>
    <property type="match status" value="1"/>
</dbReference>
<dbReference type="GO" id="GO:0016791">
    <property type="term" value="F:phosphatase activity"/>
    <property type="evidence" value="ECO:0007669"/>
    <property type="project" value="TreeGrafter"/>
</dbReference>
<reference evidence="2 3" key="1">
    <citation type="journal article" date="2019" name="Nat. Ecol. Evol.">
        <title>Megaphylogeny resolves global patterns of mushroom evolution.</title>
        <authorList>
            <person name="Varga T."/>
            <person name="Krizsan K."/>
            <person name="Foldi C."/>
            <person name="Dima B."/>
            <person name="Sanchez-Garcia M."/>
            <person name="Sanchez-Ramirez S."/>
            <person name="Szollosi G.J."/>
            <person name="Szarkandi J.G."/>
            <person name="Papp V."/>
            <person name="Albert L."/>
            <person name="Andreopoulos W."/>
            <person name="Angelini C."/>
            <person name="Antonin V."/>
            <person name="Barry K.W."/>
            <person name="Bougher N.L."/>
            <person name="Buchanan P."/>
            <person name="Buyck B."/>
            <person name="Bense V."/>
            <person name="Catcheside P."/>
            <person name="Chovatia M."/>
            <person name="Cooper J."/>
            <person name="Damon W."/>
            <person name="Desjardin D."/>
            <person name="Finy P."/>
            <person name="Geml J."/>
            <person name="Haridas S."/>
            <person name="Hughes K."/>
            <person name="Justo A."/>
            <person name="Karasinski D."/>
            <person name="Kautmanova I."/>
            <person name="Kiss B."/>
            <person name="Kocsube S."/>
            <person name="Kotiranta H."/>
            <person name="LaButti K.M."/>
            <person name="Lechner B.E."/>
            <person name="Liimatainen K."/>
            <person name="Lipzen A."/>
            <person name="Lukacs Z."/>
            <person name="Mihaltcheva S."/>
            <person name="Morgado L.N."/>
            <person name="Niskanen T."/>
            <person name="Noordeloos M.E."/>
            <person name="Ohm R.A."/>
            <person name="Ortiz-Santana B."/>
            <person name="Ovrebo C."/>
            <person name="Racz N."/>
            <person name="Riley R."/>
            <person name="Savchenko A."/>
            <person name="Shiryaev A."/>
            <person name="Soop K."/>
            <person name="Spirin V."/>
            <person name="Szebenyi C."/>
            <person name="Tomsovsky M."/>
            <person name="Tulloss R.E."/>
            <person name="Uehling J."/>
            <person name="Grigoriev I.V."/>
            <person name="Vagvolgyi C."/>
            <person name="Papp T."/>
            <person name="Martin F.M."/>
            <person name="Miettinen O."/>
            <person name="Hibbett D.S."/>
            <person name="Nagy L.G."/>
        </authorList>
    </citation>
    <scope>NUCLEOTIDE SEQUENCE [LARGE SCALE GENOMIC DNA]</scope>
    <source>
        <strain evidence="2 3">CBS 166.37</strain>
    </source>
</reference>
<dbReference type="STRING" id="68775.A0A5C3MHS0"/>
<protein>
    <submittedName>
        <fullName evidence="2">Histidine phosphatase superfamily</fullName>
    </submittedName>
</protein>
<feature type="transmembrane region" description="Helical" evidence="1">
    <location>
        <begin position="404"/>
        <end position="433"/>
    </location>
</feature>